<dbReference type="Gene3D" id="1.10.260.100">
    <property type="match status" value="1"/>
</dbReference>
<protein>
    <submittedName>
        <fullName evidence="2">Uncharacterized protein</fullName>
    </submittedName>
</protein>
<feature type="region of interest" description="Disordered" evidence="1">
    <location>
        <begin position="32"/>
        <end position="99"/>
    </location>
</feature>
<proteinExistence type="predicted"/>
<evidence type="ECO:0000313" key="2">
    <source>
        <dbReference type="EMBL" id="KAF9535035.1"/>
    </source>
</evidence>
<accession>A0A9P6ETD8</accession>
<evidence type="ECO:0000256" key="1">
    <source>
        <dbReference type="SAM" id="MobiDB-lite"/>
    </source>
</evidence>
<dbReference type="EMBL" id="MU157825">
    <property type="protein sequence ID" value="KAF9535035.1"/>
    <property type="molecule type" value="Genomic_DNA"/>
</dbReference>
<comment type="caution">
    <text evidence="2">The sequence shown here is derived from an EMBL/GenBank/DDBJ whole genome shotgun (WGS) entry which is preliminary data.</text>
</comment>
<evidence type="ECO:0000313" key="3">
    <source>
        <dbReference type="Proteomes" id="UP000807306"/>
    </source>
</evidence>
<dbReference type="Proteomes" id="UP000807306">
    <property type="component" value="Unassembled WGS sequence"/>
</dbReference>
<dbReference type="OrthoDB" id="2423701at2759"/>
<dbReference type="AlphaFoldDB" id="A0A9P6ETD8"/>
<feature type="compositionally biased region" description="Pro residues" evidence="1">
    <location>
        <begin position="53"/>
        <end position="73"/>
    </location>
</feature>
<feature type="compositionally biased region" description="Acidic residues" evidence="1">
    <location>
        <begin position="74"/>
        <end position="84"/>
    </location>
</feature>
<reference evidence="2" key="1">
    <citation type="submission" date="2020-11" db="EMBL/GenBank/DDBJ databases">
        <authorList>
            <consortium name="DOE Joint Genome Institute"/>
            <person name="Ahrendt S."/>
            <person name="Riley R."/>
            <person name="Andreopoulos W."/>
            <person name="Labutti K."/>
            <person name="Pangilinan J."/>
            <person name="Ruiz-Duenas F.J."/>
            <person name="Barrasa J.M."/>
            <person name="Sanchez-Garcia M."/>
            <person name="Camarero S."/>
            <person name="Miyauchi S."/>
            <person name="Serrano A."/>
            <person name="Linde D."/>
            <person name="Babiker R."/>
            <person name="Drula E."/>
            <person name="Ayuso-Fernandez I."/>
            <person name="Pacheco R."/>
            <person name="Padilla G."/>
            <person name="Ferreira P."/>
            <person name="Barriuso J."/>
            <person name="Kellner H."/>
            <person name="Castanera R."/>
            <person name="Alfaro M."/>
            <person name="Ramirez L."/>
            <person name="Pisabarro A.G."/>
            <person name="Kuo A."/>
            <person name="Tritt A."/>
            <person name="Lipzen A."/>
            <person name="He G."/>
            <person name="Yan M."/>
            <person name="Ng V."/>
            <person name="Cullen D."/>
            <person name="Martin F."/>
            <person name="Rosso M.-N."/>
            <person name="Henrissat B."/>
            <person name="Hibbett D."/>
            <person name="Martinez A.T."/>
            <person name="Grigoriev I.V."/>
        </authorList>
    </citation>
    <scope>NUCLEOTIDE SEQUENCE</scope>
    <source>
        <strain evidence="2">CBS 506.95</strain>
    </source>
</reference>
<gene>
    <name evidence="2" type="ORF">CPB83DRAFT_226514</name>
</gene>
<sequence>MMQKNPRLADNALQDPRMIDVLGALMGIDIQASTRPEGSGDIPGGSSRDVPTPSSPPPPKPSSSKPEPTPAPPAEEDVEMDDEDAKAKKTAEAAKAAGGVAYKQREFDEAIKQATTIRPSKSARKPLRKVAQSEQTINWSQKLSAVSAHHIIRKETPFQPSNITKNLLPNIELPTFSINSEILNV</sequence>
<keyword evidence="3" id="KW-1185">Reference proteome</keyword>
<name>A0A9P6ETD8_9AGAR</name>
<organism evidence="2 3">
    <name type="scientific">Crepidotus variabilis</name>
    <dbReference type="NCBI Taxonomy" id="179855"/>
    <lineage>
        <taxon>Eukaryota</taxon>
        <taxon>Fungi</taxon>
        <taxon>Dikarya</taxon>
        <taxon>Basidiomycota</taxon>
        <taxon>Agaricomycotina</taxon>
        <taxon>Agaricomycetes</taxon>
        <taxon>Agaricomycetidae</taxon>
        <taxon>Agaricales</taxon>
        <taxon>Agaricineae</taxon>
        <taxon>Crepidotaceae</taxon>
        <taxon>Crepidotus</taxon>
    </lineage>
</organism>